<protein>
    <submittedName>
        <fullName evidence="4">Serine hydrolase</fullName>
    </submittedName>
</protein>
<dbReference type="Pfam" id="PF00144">
    <property type="entry name" value="Beta-lactamase"/>
    <property type="match status" value="1"/>
</dbReference>
<organism evidence="4 5">
    <name type="scientific">Paenibacillus cucumis</name>
    <name type="common">ex Kampfer et al. 2016</name>
    <dbReference type="NCBI Taxonomy" id="1776858"/>
    <lineage>
        <taxon>Bacteria</taxon>
        <taxon>Bacillati</taxon>
        <taxon>Bacillota</taxon>
        <taxon>Bacilli</taxon>
        <taxon>Bacillales</taxon>
        <taxon>Paenibacillaceae</taxon>
        <taxon>Paenibacillus</taxon>
    </lineage>
</organism>
<feature type="signal peptide" evidence="2">
    <location>
        <begin position="1"/>
        <end position="35"/>
    </location>
</feature>
<feature type="region of interest" description="Disordered" evidence="1">
    <location>
        <begin position="702"/>
        <end position="744"/>
    </location>
</feature>
<dbReference type="Proteomes" id="UP000706031">
    <property type="component" value="Unassembled WGS sequence"/>
</dbReference>
<comment type="caution">
    <text evidence="4">The sequence shown here is derived from an EMBL/GenBank/DDBJ whole genome shotgun (WGS) entry which is preliminary data.</text>
</comment>
<evidence type="ECO:0000313" key="4">
    <source>
        <dbReference type="EMBL" id="MBY0203081.1"/>
    </source>
</evidence>
<gene>
    <name evidence="4" type="ORF">H7T88_07575</name>
</gene>
<feature type="compositionally biased region" description="Polar residues" evidence="1">
    <location>
        <begin position="730"/>
        <end position="744"/>
    </location>
</feature>
<evidence type="ECO:0000259" key="3">
    <source>
        <dbReference type="PROSITE" id="PS51272"/>
    </source>
</evidence>
<dbReference type="InterPro" id="IPR001466">
    <property type="entry name" value="Beta-lactam-related"/>
</dbReference>
<accession>A0ABS7KGJ8</accession>
<dbReference type="InterPro" id="IPR012338">
    <property type="entry name" value="Beta-lactam/transpept-like"/>
</dbReference>
<feature type="domain" description="SLH" evidence="3">
    <location>
        <begin position="506"/>
        <end position="565"/>
    </location>
</feature>
<keyword evidence="2" id="KW-0732">Signal</keyword>
<proteinExistence type="predicted"/>
<evidence type="ECO:0000256" key="2">
    <source>
        <dbReference type="SAM" id="SignalP"/>
    </source>
</evidence>
<dbReference type="PANTHER" id="PTHR46825:SF9">
    <property type="entry name" value="BETA-LACTAMASE-RELATED DOMAIN-CONTAINING PROTEIN"/>
    <property type="match status" value="1"/>
</dbReference>
<sequence length="744" mass="82493">MHLFNRNTRSRWSALTSACMALVLSLSLWAPQVQAQTGATAPDTDGSKQPVTLNAESANAFLDKFFASSETKPHYVGASVVVVKDGQVIAEKGYGHADLDKKTPVDPKNTAFRVASVSKTFTAAAVMQLVEQGKVDLKADFQTYVKGLHFENPFDAEVTVEHLLTHTTGFEIRDPQPEDIHTDQGKYITMEEYAEQHMPPVVRKPGSAYMYDNFSFLLLGLIVENVSGEPFETYMQEHIFKPLGMNNSSFMLDEKFQKQLATGYDAAHNPVDMYFIDPNPLPQGGMLSTADDIGKFMIAFLNDGKKDNQQILKSATVKSMEQYRSSIHPLLPDSTYGFEAPFQLPGAGSSSKVITKAGDLSGYSSYLFFIPEQNTGVFLTYNQNGALRNLLYSAFIQNFFPQYAKPVQLKDYTPQPAEELQRFNGFYADLRISALISKLQTGGETSSQLSISDPYLGERKLIQVEDNLFTDELTGQFTAFKTYEDGTTYMREPYLNPFGYAKKGKKAAGFLDVKKNNPYAQAIHSLQSLGYFENEANQSFMPKTTVTRAEFIEDILKLSGLKPSKTPAPADTDWAGHASAGYIQLAYEMGMITGADEKQFKPDQAIVRQEAAVMIWRVFQLQYPSELFKNVKLAGHTDAWAVPAVQMMVKLGIYGPEVKMLEDNAADYLSRKPLIRQEHAAIMYALITQPTDRIVAELIAAQQPAQPQQPSAEDAAKNVEAPESKPETTPMPTTESAPPATSVQ</sequence>
<dbReference type="EMBL" id="JACLIC010000010">
    <property type="protein sequence ID" value="MBY0203081.1"/>
    <property type="molecule type" value="Genomic_DNA"/>
</dbReference>
<dbReference type="PANTHER" id="PTHR46825">
    <property type="entry name" value="D-ALANYL-D-ALANINE-CARBOXYPEPTIDASE/ENDOPEPTIDASE AMPH"/>
    <property type="match status" value="1"/>
</dbReference>
<name>A0ABS7KGJ8_9BACL</name>
<dbReference type="SUPFAM" id="SSF56601">
    <property type="entry name" value="beta-lactamase/transpeptidase-like"/>
    <property type="match status" value="1"/>
</dbReference>
<dbReference type="Gene3D" id="3.40.710.10">
    <property type="entry name" value="DD-peptidase/beta-lactamase superfamily"/>
    <property type="match status" value="1"/>
</dbReference>
<feature type="compositionally biased region" description="Basic and acidic residues" evidence="1">
    <location>
        <begin position="714"/>
        <end position="726"/>
    </location>
</feature>
<dbReference type="Pfam" id="PF00395">
    <property type="entry name" value="SLH"/>
    <property type="match status" value="2"/>
</dbReference>
<dbReference type="InterPro" id="IPR050491">
    <property type="entry name" value="AmpC-like"/>
</dbReference>
<dbReference type="GO" id="GO:0016787">
    <property type="term" value="F:hydrolase activity"/>
    <property type="evidence" value="ECO:0007669"/>
    <property type="project" value="UniProtKB-KW"/>
</dbReference>
<evidence type="ECO:0000313" key="5">
    <source>
        <dbReference type="Proteomes" id="UP000706031"/>
    </source>
</evidence>
<reference evidence="4 5" key="1">
    <citation type="submission" date="2020-08" db="EMBL/GenBank/DDBJ databases">
        <title>Fungal Genomes of the International Space Station.</title>
        <authorList>
            <person name="Seuylemezian A."/>
            <person name="Singh N.K."/>
            <person name="Wood J."/>
            <person name="Venkateswaran K."/>
        </authorList>
    </citation>
    <scope>NUCLEOTIDE SEQUENCE [LARGE SCALE GENOMIC DNA]</scope>
    <source>
        <strain evidence="4 5">S/N-304-OC-R4</strain>
    </source>
</reference>
<feature type="domain" description="SLH" evidence="3">
    <location>
        <begin position="566"/>
        <end position="629"/>
    </location>
</feature>
<evidence type="ECO:0000256" key="1">
    <source>
        <dbReference type="SAM" id="MobiDB-lite"/>
    </source>
</evidence>
<feature type="chain" id="PRO_5045135389" evidence="2">
    <location>
        <begin position="36"/>
        <end position="744"/>
    </location>
</feature>
<keyword evidence="4" id="KW-0378">Hydrolase</keyword>
<dbReference type="InterPro" id="IPR001119">
    <property type="entry name" value="SLH_dom"/>
</dbReference>
<dbReference type="PROSITE" id="PS51272">
    <property type="entry name" value="SLH"/>
    <property type="match status" value="2"/>
</dbReference>
<keyword evidence="5" id="KW-1185">Reference proteome</keyword>